<dbReference type="PROSITE" id="PS51918">
    <property type="entry name" value="RADICAL_SAM"/>
    <property type="match status" value="1"/>
</dbReference>
<proteinExistence type="predicted"/>
<accession>A0A222G6N1</accession>
<organism evidence="7 8">
    <name type="scientific">Cognaticolwellia beringensis</name>
    <dbReference type="NCBI Taxonomy" id="1967665"/>
    <lineage>
        <taxon>Bacteria</taxon>
        <taxon>Pseudomonadati</taxon>
        <taxon>Pseudomonadota</taxon>
        <taxon>Gammaproteobacteria</taxon>
        <taxon>Alteromonadales</taxon>
        <taxon>Colwelliaceae</taxon>
        <taxon>Cognaticolwellia</taxon>
    </lineage>
</organism>
<dbReference type="SUPFAM" id="SSF102114">
    <property type="entry name" value="Radical SAM enzymes"/>
    <property type="match status" value="1"/>
</dbReference>
<dbReference type="PANTHER" id="PTHR11228">
    <property type="entry name" value="RADICAL SAM DOMAIN PROTEIN"/>
    <property type="match status" value="1"/>
</dbReference>
<dbReference type="PANTHER" id="PTHR11228:SF7">
    <property type="entry name" value="PQQA PEPTIDE CYCLASE"/>
    <property type="match status" value="1"/>
</dbReference>
<dbReference type="InterPro" id="IPR007197">
    <property type="entry name" value="rSAM"/>
</dbReference>
<reference evidence="7 8" key="1">
    <citation type="submission" date="2017-08" db="EMBL/GenBank/DDBJ databases">
        <title>Complete genome of Colwellia sp. NB097-1, a psychrophile bacterium ioslated from Bering Sea.</title>
        <authorList>
            <person name="Chen X."/>
        </authorList>
    </citation>
    <scope>NUCLEOTIDE SEQUENCE [LARGE SCALE GENOMIC DNA]</scope>
    <source>
        <strain evidence="7 8">NB097-1</strain>
    </source>
</reference>
<gene>
    <name evidence="7" type="ORF">B5D82_06300</name>
</gene>
<dbReference type="GO" id="GO:0003824">
    <property type="term" value="F:catalytic activity"/>
    <property type="evidence" value="ECO:0007669"/>
    <property type="project" value="InterPro"/>
</dbReference>
<evidence type="ECO:0000256" key="3">
    <source>
        <dbReference type="ARBA" id="ARBA00022723"/>
    </source>
</evidence>
<keyword evidence="3" id="KW-0479">Metal-binding</keyword>
<evidence type="ECO:0000313" key="8">
    <source>
        <dbReference type="Proteomes" id="UP000202259"/>
    </source>
</evidence>
<name>A0A222G6N1_9GAMM</name>
<sequence length="305" mass="33816">MKVSYKTRYGPDGIHLFQRQTGVNILLDEIDVPAEKWSKAPRQVSIALTNLCNLNCTHCYAPKKDAELDFELLKEWLLDLDENGCFGVGFGGGEPTLYRYFTELCQFGAQETSLAITFTTHGHNFSAKLIKKLKGSVNFIRVSMDGVGSNYESIRGKSFNKFLESLTLLKGEIPFGINFVVNNKTINDLNSAIEVCKSYGATELLLLPEVCSGLGKGIDDTSLTHLKEWVKGYKGSIKLSISEAFKADFQVIEPCINEHELQSYAHIDANAVLKLNSFNSSGISINNKKVIEAVQSLTALKEEIK</sequence>
<protein>
    <submittedName>
        <fullName evidence="7">Radical SAM protein</fullName>
    </submittedName>
</protein>
<evidence type="ECO:0000256" key="1">
    <source>
        <dbReference type="ARBA" id="ARBA00001966"/>
    </source>
</evidence>
<dbReference type="Gene3D" id="3.20.20.70">
    <property type="entry name" value="Aldolase class I"/>
    <property type="match status" value="1"/>
</dbReference>
<dbReference type="InterPro" id="IPR050377">
    <property type="entry name" value="Radical_SAM_PqqE_MftC-like"/>
</dbReference>
<dbReference type="Proteomes" id="UP000202259">
    <property type="component" value="Chromosome"/>
</dbReference>
<dbReference type="GO" id="GO:0046872">
    <property type="term" value="F:metal ion binding"/>
    <property type="evidence" value="ECO:0007669"/>
    <property type="project" value="UniProtKB-KW"/>
</dbReference>
<evidence type="ECO:0000256" key="5">
    <source>
        <dbReference type="ARBA" id="ARBA00023014"/>
    </source>
</evidence>
<evidence type="ECO:0000256" key="4">
    <source>
        <dbReference type="ARBA" id="ARBA00023004"/>
    </source>
</evidence>
<dbReference type="InterPro" id="IPR058240">
    <property type="entry name" value="rSAM_sf"/>
</dbReference>
<dbReference type="Pfam" id="PF04055">
    <property type="entry name" value="Radical_SAM"/>
    <property type="match status" value="1"/>
</dbReference>
<dbReference type="KEGG" id="cber:B5D82_06300"/>
<dbReference type="CDD" id="cd01335">
    <property type="entry name" value="Radical_SAM"/>
    <property type="match status" value="1"/>
</dbReference>
<keyword evidence="4" id="KW-0408">Iron</keyword>
<keyword evidence="5" id="KW-0411">Iron-sulfur</keyword>
<dbReference type="AlphaFoldDB" id="A0A222G6N1"/>
<evidence type="ECO:0000256" key="2">
    <source>
        <dbReference type="ARBA" id="ARBA00022691"/>
    </source>
</evidence>
<dbReference type="RefSeq" id="WP_081150025.1">
    <property type="nucleotide sequence ID" value="NZ_CP020465.1"/>
</dbReference>
<dbReference type="InterPro" id="IPR013785">
    <property type="entry name" value="Aldolase_TIM"/>
</dbReference>
<comment type="cofactor">
    <cofactor evidence="1">
        <name>[4Fe-4S] cluster</name>
        <dbReference type="ChEBI" id="CHEBI:49883"/>
    </cofactor>
</comment>
<dbReference type="OrthoDB" id="9792276at2"/>
<dbReference type="SFLD" id="SFLDG01067">
    <property type="entry name" value="SPASM/twitch_domain_containing"/>
    <property type="match status" value="1"/>
</dbReference>
<feature type="domain" description="Radical SAM core" evidence="6">
    <location>
        <begin position="38"/>
        <end position="246"/>
    </location>
</feature>
<dbReference type="SFLD" id="SFLDS00029">
    <property type="entry name" value="Radical_SAM"/>
    <property type="match status" value="1"/>
</dbReference>
<keyword evidence="2" id="KW-0949">S-adenosyl-L-methionine</keyword>
<dbReference type="GO" id="GO:0051536">
    <property type="term" value="F:iron-sulfur cluster binding"/>
    <property type="evidence" value="ECO:0007669"/>
    <property type="project" value="UniProtKB-KW"/>
</dbReference>
<evidence type="ECO:0000259" key="6">
    <source>
        <dbReference type="PROSITE" id="PS51918"/>
    </source>
</evidence>
<evidence type="ECO:0000313" key="7">
    <source>
        <dbReference type="EMBL" id="ASP47402.1"/>
    </source>
</evidence>
<keyword evidence="8" id="KW-1185">Reference proteome</keyword>
<dbReference type="EMBL" id="CP020465">
    <property type="protein sequence ID" value="ASP47402.1"/>
    <property type="molecule type" value="Genomic_DNA"/>
</dbReference>